<gene>
    <name evidence="3" type="ORF">CSQ87_03925</name>
</gene>
<keyword evidence="2" id="KW-0732">Signal</keyword>
<evidence type="ECO:0000256" key="1">
    <source>
        <dbReference type="SAM" id="MobiDB-lite"/>
    </source>
</evidence>
<dbReference type="Proteomes" id="UP000231451">
    <property type="component" value="Unassembled WGS sequence"/>
</dbReference>
<evidence type="ECO:0000313" key="4">
    <source>
        <dbReference type="Proteomes" id="UP000231451"/>
    </source>
</evidence>
<feature type="compositionally biased region" description="Low complexity" evidence="1">
    <location>
        <begin position="304"/>
        <end position="327"/>
    </location>
</feature>
<dbReference type="EMBL" id="PEBK01000003">
    <property type="protein sequence ID" value="PJM75579.1"/>
    <property type="molecule type" value="Genomic_DNA"/>
</dbReference>
<feature type="region of interest" description="Disordered" evidence="1">
    <location>
        <begin position="145"/>
        <end position="171"/>
    </location>
</feature>
<feature type="region of interest" description="Disordered" evidence="1">
    <location>
        <begin position="279"/>
        <end position="331"/>
    </location>
</feature>
<accession>A0A2M9HFI9</accession>
<feature type="compositionally biased region" description="Low complexity" evidence="1">
    <location>
        <begin position="160"/>
        <end position="171"/>
    </location>
</feature>
<dbReference type="AlphaFoldDB" id="A0A2M9HFI9"/>
<sequence length="366" mass="37039">MIRSTFRNMFRHRPIEAATAATMATAATCAACAALMLSMTIASPAHAAMAGIAGQGGDDSELSACERALTVGYRDSARYRAPLPSSVRLLAASGARSAWSQAAVDCPGRFAEGTVRSAQAMIVGRSLEQAAGMVGRFITVPSDRIDDGEIGDGTTGGTTGKTKSAGSTGSAESALTAKTAAALAVAEDRAGFGFEVLAARHSANATMHTMSNRHKANAQLLATAVKQTKDPRQKVYAVKSLLAGPNTIIDPTNGIVAPTTAVVEMNCAMEQLNALAEQTEAGVSGSSGTANNGTNATSAKTTGDHAAGAGTSADSTTTSTSLNSTGDSDADATSTRTMIALSDLIAAHIVTAHDLGYPGAETLLLK</sequence>
<comment type="caution">
    <text evidence="3">The sequence shown here is derived from an EMBL/GenBank/DDBJ whole genome shotgun (WGS) entry which is preliminary data.</text>
</comment>
<name>A0A2M9HFI9_9BIFI</name>
<dbReference type="RefSeq" id="WP_100512588.1">
    <property type="nucleotide sequence ID" value="NZ_PEBK01000003.1"/>
</dbReference>
<feature type="signal peptide" evidence="2">
    <location>
        <begin position="1"/>
        <end position="47"/>
    </location>
</feature>
<protein>
    <submittedName>
        <fullName evidence="3">Uncharacterized protein</fullName>
    </submittedName>
</protein>
<organism evidence="3 4">
    <name type="scientific">Bifidobacterium simiarum</name>
    <dbReference type="NCBI Taxonomy" id="2045441"/>
    <lineage>
        <taxon>Bacteria</taxon>
        <taxon>Bacillati</taxon>
        <taxon>Actinomycetota</taxon>
        <taxon>Actinomycetes</taxon>
        <taxon>Bifidobacteriales</taxon>
        <taxon>Bifidobacteriaceae</taxon>
        <taxon>Bifidobacterium</taxon>
    </lineage>
</organism>
<dbReference type="OrthoDB" id="3239836at2"/>
<keyword evidence="4" id="KW-1185">Reference proteome</keyword>
<evidence type="ECO:0000313" key="3">
    <source>
        <dbReference type="EMBL" id="PJM75579.1"/>
    </source>
</evidence>
<feature type="chain" id="PRO_5014618125" evidence="2">
    <location>
        <begin position="48"/>
        <end position="366"/>
    </location>
</feature>
<reference evidence="3 4" key="1">
    <citation type="submission" date="2017-10" db="EMBL/GenBank/DDBJ databases">
        <title>Draft genome sequences of strains TRE 1, TRE 9, TRE H and TRI 7, isolated from tamarins, belonging to four potential novel Bifidobacterium species.</title>
        <authorList>
            <person name="Mattarelli P."/>
            <person name="Modesto M."/>
            <person name="Puglisi E."/>
            <person name="Morelli L."/>
            <person name="Spezio C."/>
            <person name="Bonetti A."/>
            <person name="Sandri C."/>
        </authorList>
    </citation>
    <scope>NUCLEOTIDE SEQUENCE [LARGE SCALE GENOMIC DNA]</scope>
    <source>
        <strain evidence="4">TRI7</strain>
    </source>
</reference>
<proteinExistence type="predicted"/>
<feature type="compositionally biased region" description="Polar residues" evidence="1">
    <location>
        <begin position="284"/>
        <end position="300"/>
    </location>
</feature>
<evidence type="ECO:0000256" key="2">
    <source>
        <dbReference type="SAM" id="SignalP"/>
    </source>
</evidence>